<proteinExistence type="predicted"/>
<comment type="caution">
    <text evidence="2">The sequence shown here is derived from an EMBL/GenBank/DDBJ whole genome shotgun (WGS) entry which is preliminary data.</text>
</comment>
<organism evidence="2 3">
    <name type="scientific">Crenichthys baileyi</name>
    <name type="common">White River springfish</name>
    <dbReference type="NCBI Taxonomy" id="28760"/>
    <lineage>
        <taxon>Eukaryota</taxon>
        <taxon>Metazoa</taxon>
        <taxon>Chordata</taxon>
        <taxon>Craniata</taxon>
        <taxon>Vertebrata</taxon>
        <taxon>Euteleostomi</taxon>
        <taxon>Actinopterygii</taxon>
        <taxon>Neopterygii</taxon>
        <taxon>Teleostei</taxon>
        <taxon>Neoteleostei</taxon>
        <taxon>Acanthomorphata</taxon>
        <taxon>Ovalentaria</taxon>
        <taxon>Atherinomorphae</taxon>
        <taxon>Cyprinodontiformes</taxon>
        <taxon>Goodeidae</taxon>
        <taxon>Crenichthys</taxon>
    </lineage>
</organism>
<keyword evidence="3" id="KW-1185">Reference proteome</keyword>
<reference evidence="2 3" key="1">
    <citation type="submission" date="2021-06" db="EMBL/GenBank/DDBJ databases">
        <authorList>
            <person name="Palmer J.M."/>
        </authorList>
    </citation>
    <scope>NUCLEOTIDE SEQUENCE [LARGE SCALE GENOMIC DNA]</scope>
    <source>
        <strain evidence="2 3">MEX-2019</strain>
        <tissue evidence="2">Muscle</tissue>
    </source>
</reference>
<dbReference type="AlphaFoldDB" id="A0AAV9RNQ6"/>
<evidence type="ECO:0000313" key="3">
    <source>
        <dbReference type="Proteomes" id="UP001311232"/>
    </source>
</evidence>
<sequence length="166" mass="17463">MTPEAIKTELQRALKEIFSPTSNGQTLTSISALASESQPDASAPASEGQPDTSVHASSSSVRVLRTNCLLFQSFVRGSRTNYLRLQTLNNSFAADLQSSATDLQGSAEDLLGTTADHLYSTTDHLGSTADHLGSTADHLGLVADFHGFRTILEGLAEGCCGSCTTL</sequence>
<evidence type="ECO:0000313" key="2">
    <source>
        <dbReference type="EMBL" id="KAK5610658.1"/>
    </source>
</evidence>
<dbReference type="EMBL" id="JAHHUM010001545">
    <property type="protein sequence ID" value="KAK5610658.1"/>
    <property type="molecule type" value="Genomic_DNA"/>
</dbReference>
<evidence type="ECO:0000256" key="1">
    <source>
        <dbReference type="SAM" id="MobiDB-lite"/>
    </source>
</evidence>
<feature type="region of interest" description="Disordered" evidence="1">
    <location>
        <begin position="35"/>
        <end position="58"/>
    </location>
</feature>
<accession>A0AAV9RNQ6</accession>
<name>A0AAV9RNQ6_9TELE</name>
<protein>
    <submittedName>
        <fullName evidence="2">Uncharacterized protein</fullName>
    </submittedName>
</protein>
<feature type="compositionally biased region" description="Polar residues" evidence="1">
    <location>
        <begin position="49"/>
        <end position="58"/>
    </location>
</feature>
<gene>
    <name evidence="2" type="ORF">CRENBAI_001852</name>
</gene>
<dbReference type="Proteomes" id="UP001311232">
    <property type="component" value="Unassembled WGS sequence"/>
</dbReference>